<keyword evidence="4" id="KW-1185">Reference proteome</keyword>
<name>A0A653BXI6_CALMS</name>
<feature type="compositionally biased region" description="Basic and acidic residues" evidence="2">
    <location>
        <begin position="189"/>
        <end position="200"/>
    </location>
</feature>
<reference evidence="3 4" key="1">
    <citation type="submission" date="2019-01" db="EMBL/GenBank/DDBJ databases">
        <authorList>
            <person name="Sayadi A."/>
        </authorList>
    </citation>
    <scope>NUCLEOTIDE SEQUENCE [LARGE SCALE GENOMIC DNA]</scope>
</reference>
<protein>
    <submittedName>
        <fullName evidence="3">Uncharacterized protein</fullName>
    </submittedName>
</protein>
<proteinExistence type="predicted"/>
<feature type="compositionally biased region" description="Polar residues" evidence="2">
    <location>
        <begin position="107"/>
        <end position="140"/>
    </location>
</feature>
<dbReference type="EMBL" id="CAACVG010006513">
    <property type="protein sequence ID" value="VEN40348.1"/>
    <property type="molecule type" value="Genomic_DNA"/>
</dbReference>
<evidence type="ECO:0000256" key="1">
    <source>
        <dbReference type="SAM" id="Coils"/>
    </source>
</evidence>
<feature type="compositionally biased region" description="Low complexity" evidence="2">
    <location>
        <begin position="90"/>
        <end position="101"/>
    </location>
</feature>
<keyword evidence="1" id="KW-0175">Coiled coil</keyword>
<dbReference type="AlphaFoldDB" id="A0A653BXI6"/>
<organism evidence="3 4">
    <name type="scientific">Callosobruchus maculatus</name>
    <name type="common">Southern cowpea weevil</name>
    <name type="synonym">Pulse bruchid</name>
    <dbReference type="NCBI Taxonomy" id="64391"/>
    <lineage>
        <taxon>Eukaryota</taxon>
        <taxon>Metazoa</taxon>
        <taxon>Ecdysozoa</taxon>
        <taxon>Arthropoda</taxon>
        <taxon>Hexapoda</taxon>
        <taxon>Insecta</taxon>
        <taxon>Pterygota</taxon>
        <taxon>Neoptera</taxon>
        <taxon>Endopterygota</taxon>
        <taxon>Coleoptera</taxon>
        <taxon>Polyphaga</taxon>
        <taxon>Cucujiformia</taxon>
        <taxon>Chrysomeloidea</taxon>
        <taxon>Chrysomelidae</taxon>
        <taxon>Bruchinae</taxon>
        <taxon>Bruchini</taxon>
        <taxon>Callosobruchus</taxon>
    </lineage>
</organism>
<feature type="compositionally biased region" description="Acidic residues" evidence="2">
    <location>
        <begin position="226"/>
        <end position="244"/>
    </location>
</feature>
<feature type="compositionally biased region" description="Basic and acidic residues" evidence="2">
    <location>
        <begin position="209"/>
        <end position="219"/>
    </location>
</feature>
<sequence>MTNRKNSRLVTMELDLEAYKVKNKCLSEHLTKVQHEKAQAYQELNNLRQQYWKLYRKYCSIKSIIRDNMKDNINLLTNHQEKLKKFFTEENGSSAESSMKSNESRNRTASLYDNRSQRSALNSNERSFDSVTEGISTRVVTTRKKYNSDKENSVRDTASINENISPAYSGVDSSPRMAEVQVNIRKRKEPTEDDGRRGGEGPDQDLWDVDVRLKGDDTNTNRSLDTSDDAEEDDEEKLDTIQEEDEEIGYWTESAKRLKLMVTERRLGPDAAVDEDSSMICQLDETVIGKITFL</sequence>
<feature type="coiled-coil region" evidence="1">
    <location>
        <begin position="30"/>
        <end position="57"/>
    </location>
</feature>
<evidence type="ECO:0000313" key="3">
    <source>
        <dbReference type="EMBL" id="VEN40348.1"/>
    </source>
</evidence>
<feature type="region of interest" description="Disordered" evidence="2">
    <location>
        <begin position="89"/>
        <end position="244"/>
    </location>
</feature>
<feature type="compositionally biased region" description="Polar residues" evidence="2">
    <location>
        <begin position="155"/>
        <end position="166"/>
    </location>
</feature>
<gene>
    <name evidence="3" type="ORF">CALMAC_LOCUS4538</name>
</gene>
<dbReference type="OrthoDB" id="10455766at2759"/>
<evidence type="ECO:0000256" key="2">
    <source>
        <dbReference type="SAM" id="MobiDB-lite"/>
    </source>
</evidence>
<dbReference type="Proteomes" id="UP000410492">
    <property type="component" value="Unassembled WGS sequence"/>
</dbReference>
<accession>A0A653BXI6</accession>
<evidence type="ECO:0000313" key="4">
    <source>
        <dbReference type="Proteomes" id="UP000410492"/>
    </source>
</evidence>